<keyword evidence="1" id="KW-0548">Nucleotidyltransferase</keyword>
<protein>
    <submittedName>
        <fullName evidence="1">Reverse transcriptase (Rna-dependent dna polymerase)</fullName>
    </submittedName>
</protein>
<name>A0ACB9TIU9_HOLOL</name>
<keyword evidence="1" id="KW-0808">Transferase</keyword>
<evidence type="ECO:0000313" key="2">
    <source>
        <dbReference type="Proteomes" id="UP001056778"/>
    </source>
</evidence>
<sequence length="236" mass="27016">MNDCIKIAHINIRSLLPKFDDLKYLLYANEFDILIVTESWLSGSYTDELIVMDGYSAYRRDRYGRGGWNAHGEGGITNEAIKCLPKSPIARLVTVINSILSSEDFSSVWKDAVVVVIDKPGKDSALPESYRPINLLSNLVILGRFRMELTNLQVLPDEQFGFRSKYSADFQLQTDVTRAVFHNIQRVFDAVWRQDIAYKMMVLRINDSIIRLVRSYLSNKLSRRLPMRSGVPQDCS</sequence>
<comment type="caution">
    <text evidence="1">The sequence shown here is derived from an EMBL/GenBank/DDBJ whole genome shotgun (WGS) entry which is preliminary data.</text>
</comment>
<keyword evidence="2" id="KW-1185">Reference proteome</keyword>
<organism evidence="1 2">
    <name type="scientific">Holotrichia oblita</name>
    <name type="common">Chafer beetle</name>
    <dbReference type="NCBI Taxonomy" id="644536"/>
    <lineage>
        <taxon>Eukaryota</taxon>
        <taxon>Metazoa</taxon>
        <taxon>Ecdysozoa</taxon>
        <taxon>Arthropoda</taxon>
        <taxon>Hexapoda</taxon>
        <taxon>Insecta</taxon>
        <taxon>Pterygota</taxon>
        <taxon>Neoptera</taxon>
        <taxon>Endopterygota</taxon>
        <taxon>Coleoptera</taxon>
        <taxon>Polyphaga</taxon>
        <taxon>Scarabaeiformia</taxon>
        <taxon>Scarabaeidae</taxon>
        <taxon>Melolonthinae</taxon>
        <taxon>Holotrichia</taxon>
    </lineage>
</organism>
<evidence type="ECO:0000313" key="1">
    <source>
        <dbReference type="EMBL" id="KAI4466722.1"/>
    </source>
</evidence>
<keyword evidence="1" id="KW-0695">RNA-directed DNA polymerase</keyword>
<reference evidence="1" key="1">
    <citation type="submission" date="2022-04" db="EMBL/GenBank/DDBJ databases">
        <title>Chromosome-scale genome assembly of Holotrichia oblita Faldermann.</title>
        <authorList>
            <person name="Rongchong L."/>
        </authorList>
    </citation>
    <scope>NUCLEOTIDE SEQUENCE</scope>
    <source>
        <strain evidence="1">81SQS9</strain>
    </source>
</reference>
<gene>
    <name evidence="1" type="ORF">MML48_2g00003043</name>
</gene>
<dbReference type="Proteomes" id="UP001056778">
    <property type="component" value="Chromosome 2"/>
</dbReference>
<dbReference type="EMBL" id="CM043016">
    <property type="protein sequence ID" value="KAI4466722.1"/>
    <property type="molecule type" value="Genomic_DNA"/>
</dbReference>
<accession>A0ACB9TIU9</accession>
<proteinExistence type="predicted"/>